<dbReference type="InterPro" id="IPR014284">
    <property type="entry name" value="RNA_pol_sigma-70_dom"/>
</dbReference>
<name>A0ABP8FQA1_9BACT</name>
<dbReference type="Gene3D" id="1.10.10.10">
    <property type="entry name" value="Winged helix-like DNA-binding domain superfamily/Winged helix DNA-binding domain"/>
    <property type="match status" value="1"/>
</dbReference>
<accession>A0ABP8FQA1</accession>
<evidence type="ECO:0000256" key="4">
    <source>
        <dbReference type="ARBA" id="ARBA00023125"/>
    </source>
</evidence>
<keyword evidence="2" id="KW-0805">Transcription regulation</keyword>
<dbReference type="RefSeq" id="WP_344978115.1">
    <property type="nucleotide sequence ID" value="NZ_BAABFN010000002.1"/>
</dbReference>
<comment type="caution">
    <text evidence="8">The sequence shown here is derived from an EMBL/GenBank/DDBJ whole genome shotgun (WGS) entry which is preliminary data.</text>
</comment>
<evidence type="ECO:0000259" key="6">
    <source>
        <dbReference type="Pfam" id="PF04542"/>
    </source>
</evidence>
<keyword evidence="3" id="KW-0731">Sigma factor</keyword>
<dbReference type="Proteomes" id="UP001501207">
    <property type="component" value="Unassembled WGS sequence"/>
</dbReference>
<evidence type="ECO:0000256" key="3">
    <source>
        <dbReference type="ARBA" id="ARBA00023082"/>
    </source>
</evidence>
<feature type="domain" description="RNA polymerase sigma-70 region 2" evidence="6">
    <location>
        <begin position="30"/>
        <end position="96"/>
    </location>
</feature>
<dbReference type="Gene3D" id="1.10.1740.10">
    <property type="match status" value="1"/>
</dbReference>
<reference evidence="9" key="1">
    <citation type="journal article" date="2019" name="Int. J. Syst. Evol. Microbiol.">
        <title>The Global Catalogue of Microorganisms (GCM) 10K type strain sequencing project: providing services to taxonomists for standard genome sequencing and annotation.</title>
        <authorList>
            <consortium name="The Broad Institute Genomics Platform"/>
            <consortium name="The Broad Institute Genome Sequencing Center for Infectious Disease"/>
            <person name="Wu L."/>
            <person name="Ma J."/>
        </authorList>
    </citation>
    <scope>NUCLEOTIDE SEQUENCE [LARGE SCALE GENOMIC DNA]</scope>
    <source>
        <strain evidence="9">JCM 17664</strain>
    </source>
</reference>
<evidence type="ECO:0000256" key="5">
    <source>
        <dbReference type="ARBA" id="ARBA00023163"/>
    </source>
</evidence>
<dbReference type="InterPro" id="IPR013324">
    <property type="entry name" value="RNA_pol_sigma_r3/r4-like"/>
</dbReference>
<dbReference type="EMBL" id="BAABFN010000002">
    <property type="protein sequence ID" value="GAA4308746.1"/>
    <property type="molecule type" value="Genomic_DNA"/>
</dbReference>
<dbReference type="InterPro" id="IPR039425">
    <property type="entry name" value="RNA_pol_sigma-70-like"/>
</dbReference>
<dbReference type="SUPFAM" id="SSF88659">
    <property type="entry name" value="Sigma3 and sigma4 domains of RNA polymerase sigma factors"/>
    <property type="match status" value="1"/>
</dbReference>
<evidence type="ECO:0000259" key="7">
    <source>
        <dbReference type="Pfam" id="PF08281"/>
    </source>
</evidence>
<protein>
    <submittedName>
        <fullName evidence="8">RNA polymerase sigma factor</fullName>
    </submittedName>
</protein>
<dbReference type="InterPro" id="IPR013325">
    <property type="entry name" value="RNA_pol_sigma_r2"/>
</dbReference>
<dbReference type="InterPro" id="IPR013249">
    <property type="entry name" value="RNA_pol_sigma70_r4_t2"/>
</dbReference>
<comment type="similarity">
    <text evidence="1">Belongs to the sigma-70 factor family. ECF subfamily.</text>
</comment>
<dbReference type="CDD" id="cd06171">
    <property type="entry name" value="Sigma70_r4"/>
    <property type="match status" value="1"/>
</dbReference>
<keyword evidence="5" id="KW-0804">Transcription</keyword>
<evidence type="ECO:0000313" key="8">
    <source>
        <dbReference type="EMBL" id="GAA4308746.1"/>
    </source>
</evidence>
<evidence type="ECO:0000256" key="2">
    <source>
        <dbReference type="ARBA" id="ARBA00023015"/>
    </source>
</evidence>
<dbReference type="PANTHER" id="PTHR43133:SF8">
    <property type="entry name" value="RNA POLYMERASE SIGMA FACTOR HI_1459-RELATED"/>
    <property type="match status" value="1"/>
</dbReference>
<keyword evidence="4" id="KW-0238">DNA-binding</keyword>
<proteinExistence type="inferred from homology"/>
<sequence length="186" mass="21331">MCNQANGQMDTRQLLERYRQGNDPLAARQLYEAYAGAMYNICLRMLNDVQLAEDTLQDAFYQVFKSLHTFRGESTLGAWIKSIVVNRCLNQLKKKKHFFMPVDEMELTEEEPVDEKAHAYTVARVQDAIRKLPDGYRVVLSLYLFEGYSHKAIAAELGISESTAKTQYLRAKAKVRQWVQETAQAG</sequence>
<dbReference type="NCBIfam" id="TIGR02937">
    <property type="entry name" value="sigma70-ECF"/>
    <property type="match status" value="1"/>
</dbReference>
<feature type="domain" description="RNA polymerase sigma factor 70 region 4 type 2" evidence="7">
    <location>
        <begin position="124"/>
        <end position="174"/>
    </location>
</feature>
<dbReference type="Pfam" id="PF08281">
    <property type="entry name" value="Sigma70_r4_2"/>
    <property type="match status" value="1"/>
</dbReference>
<dbReference type="InterPro" id="IPR036388">
    <property type="entry name" value="WH-like_DNA-bd_sf"/>
</dbReference>
<gene>
    <name evidence="8" type="ORF">GCM10023143_16360</name>
</gene>
<dbReference type="SUPFAM" id="SSF88946">
    <property type="entry name" value="Sigma2 domain of RNA polymerase sigma factors"/>
    <property type="match status" value="1"/>
</dbReference>
<evidence type="ECO:0000313" key="9">
    <source>
        <dbReference type="Proteomes" id="UP001501207"/>
    </source>
</evidence>
<dbReference type="Pfam" id="PF04542">
    <property type="entry name" value="Sigma70_r2"/>
    <property type="match status" value="1"/>
</dbReference>
<organism evidence="8 9">
    <name type="scientific">Compostibacter hankyongensis</name>
    <dbReference type="NCBI Taxonomy" id="1007089"/>
    <lineage>
        <taxon>Bacteria</taxon>
        <taxon>Pseudomonadati</taxon>
        <taxon>Bacteroidota</taxon>
        <taxon>Chitinophagia</taxon>
        <taxon>Chitinophagales</taxon>
        <taxon>Chitinophagaceae</taxon>
        <taxon>Compostibacter</taxon>
    </lineage>
</organism>
<dbReference type="InterPro" id="IPR007627">
    <property type="entry name" value="RNA_pol_sigma70_r2"/>
</dbReference>
<keyword evidence="9" id="KW-1185">Reference proteome</keyword>
<dbReference type="PANTHER" id="PTHR43133">
    <property type="entry name" value="RNA POLYMERASE ECF-TYPE SIGMA FACTO"/>
    <property type="match status" value="1"/>
</dbReference>
<evidence type="ECO:0000256" key="1">
    <source>
        <dbReference type="ARBA" id="ARBA00010641"/>
    </source>
</evidence>